<dbReference type="AlphaFoldDB" id="A0A380T4H5"/>
<name>A0A380T4H5_9PSED</name>
<protein>
    <submittedName>
        <fullName evidence="1">Uncharacterized protein</fullName>
    </submittedName>
</protein>
<organism evidence="1 2">
    <name type="scientific">Pseudomonas wadenswilerensis</name>
    <dbReference type="NCBI Taxonomy" id="1785161"/>
    <lineage>
        <taxon>Bacteria</taxon>
        <taxon>Pseudomonadati</taxon>
        <taxon>Pseudomonadota</taxon>
        <taxon>Gammaproteobacteria</taxon>
        <taxon>Pseudomonadales</taxon>
        <taxon>Pseudomonadaceae</taxon>
        <taxon>Pseudomonas</taxon>
    </lineage>
</organism>
<dbReference type="EMBL" id="UIDD01000010">
    <property type="protein sequence ID" value="SUQ64416.1"/>
    <property type="molecule type" value="Genomic_DNA"/>
</dbReference>
<keyword evidence="2" id="KW-1185">Reference proteome</keyword>
<gene>
    <name evidence="1" type="ORF">CCOS864_03877</name>
</gene>
<accession>A0A380T4H5</accession>
<evidence type="ECO:0000313" key="1">
    <source>
        <dbReference type="EMBL" id="SUQ64416.1"/>
    </source>
</evidence>
<reference evidence="2" key="1">
    <citation type="submission" date="2018-07" db="EMBL/GenBank/DDBJ databases">
        <authorList>
            <person name="Blom J."/>
        </authorList>
    </citation>
    <scope>NUCLEOTIDE SEQUENCE [LARGE SCALE GENOMIC DNA]</scope>
    <source>
        <strain evidence="2">CCOS 864</strain>
    </source>
</reference>
<evidence type="ECO:0000313" key="2">
    <source>
        <dbReference type="Proteomes" id="UP000255177"/>
    </source>
</evidence>
<proteinExistence type="predicted"/>
<dbReference type="Proteomes" id="UP000255177">
    <property type="component" value="Unassembled WGS sequence"/>
</dbReference>
<sequence length="40" mass="4570">MILKSFSGVPILNLGTHENFENARSVEEGEWAKGMEYWQA</sequence>